<name>A0A7S1M4F6_NEODS</name>
<protein>
    <recommendedName>
        <fullName evidence="7">Radical SAM core domain-containing protein</fullName>
    </recommendedName>
</protein>
<evidence type="ECO:0000313" key="8">
    <source>
        <dbReference type="EMBL" id="CAD9121708.1"/>
    </source>
</evidence>
<dbReference type="PANTHER" id="PTHR13930:SF1">
    <property type="entry name" value="SAM DOMAIN PROTEIN, PUTATIVE-RELATED"/>
    <property type="match status" value="1"/>
</dbReference>
<dbReference type="CDD" id="cd01335">
    <property type="entry name" value="Radical_SAM"/>
    <property type="match status" value="1"/>
</dbReference>
<reference evidence="8" key="1">
    <citation type="submission" date="2021-01" db="EMBL/GenBank/DDBJ databases">
        <authorList>
            <person name="Corre E."/>
            <person name="Pelletier E."/>
            <person name="Niang G."/>
            <person name="Scheremetjew M."/>
            <person name="Finn R."/>
            <person name="Kale V."/>
            <person name="Holt S."/>
            <person name="Cochrane G."/>
            <person name="Meng A."/>
            <person name="Brown T."/>
            <person name="Cohen L."/>
        </authorList>
    </citation>
    <scope>NUCLEOTIDE SEQUENCE</scope>
    <source>
        <strain evidence="8">CCAP 1951/1</strain>
    </source>
</reference>
<dbReference type="PANTHER" id="PTHR13930">
    <property type="entry name" value="S-ADENOSYL-L-METHIONINE-DEPENDENT TRNA 4-DEMETHYLWYOSINE SYNTHASE"/>
    <property type="match status" value="1"/>
</dbReference>
<dbReference type="GO" id="GO:0046872">
    <property type="term" value="F:metal ion binding"/>
    <property type="evidence" value="ECO:0007669"/>
    <property type="project" value="UniProtKB-KW"/>
</dbReference>
<dbReference type="SFLD" id="SFLDG01071">
    <property type="entry name" value="tRNA_wybutosine-synthesizing"/>
    <property type="match status" value="1"/>
</dbReference>
<dbReference type="GO" id="GO:0102521">
    <property type="term" value="F:tRNA-4-demethylwyosine synthase activity"/>
    <property type="evidence" value="ECO:0007669"/>
    <property type="project" value="UniProtKB-EC"/>
</dbReference>
<keyword evidence="3" id="KW-0408">Iron</keyword>
<evidence type="ECO:0000259" key="7">
    <source>
        <dbReference type="PROSITE" id="PS51918"/>
    </source>
</evidence>
<sequence>MFRTAARRGGCTPPPGFNMAAATAAAAVEPSATSEAAPASTGGKRPPRAMITPLRRESLEKTYTLVGTHSAVKLCRWQKAMMRGRGGCYKYTFYGIESHRCMEATPSLGCANKCTFCWRLNSNPTIKEWNFLTDEPVSLVDQLVDAHRGLVKNASGMAGAIPDKVGEAMVPKHCALSLVGEPIVYPRISEFCDHLHRRGISSFLVNNGQFPESIRDLRPITQLYLSVDAANKEDMKKLDRPVFADFWERFQRSIEYMKAKKGRTVFRLTLIEDFNMGDVAGYAEMVLKGQPDMVELKQVTPAFQGFKSSPFRMKNVPEWERVVAFGQALCDAVGGGEYEIAAAHEHSKCLLLARVRKFKPDGQRWHTWIDFPKFLELVADPTVDAEAIAASDFYLPTPDWAVFGSKEEGFDPAQTRHISRKRREWMEKEAAAAAAAAASATATADGSVAAGTEADGDADEAPCCN</sequence>
<keyword evidence="2" id="KW-0479">Metal-binding</keyword>
<accession>A0A7S1M4F6</accession>
<dbReference type="Pfam" id="PF08608">
    <property type="entry name" value="Wyosine_form"/>
    <property type="match status" value="1"/>
</dbReference>
<organism evidence="8">
    <name type="scientific">Neobodo designis</name>
    <name type="common">Flagellated protozoan</name>
    <name type="synonym">Bodo designis</name>
    <dbReference type="NCBI Taxonomy" id="312471"/>
    <lineage>
        <taxon>Eukaryota</taxon>
        <taxon>Discoba</taxon>
        <taxon>Euglenozoa</taxon>
        <taxon>Kinetoplastea</taxon>
        <taxon>Metakinetoplastina</taxon>
        <taxon>Neobodonida</taxon>
        <taxon>Neobodo</taxon>
    </lineage>
</organism>
<dbReference type="InterPro" id="IPR034556">
    <property type="entry name" value="tRNA_wybutosine-synthase"/>
</dbReference>
<keyword evidence="4" id="KW-0411">Iron-sulfur</keyword>
<dbReference type="Pfam" id="PF04055">
    <property type="entry name" value="Radical_SAM"/>
    <property type="match status" value="1"/>
</dbReference>
<dbReference type="EMBL" id="HBGF01026750">
    <property type="protein sequence ID" value="CAD9121708.1"/>
    <property type="molecule type" value="Transcribed_RNA"/>
</dbReference>
<dbReference type="GO" id="GO:0051539">
    <property type="term" value="F:4 iron, 4 sulfur cluster binding"/>
    <property type="evidence" value="ECO:0007669"/>
    <property type="project" value="InterPro"/>
</dbReference>
<evidence type="ECO:0000256" key="1">
    <source>
        <dbReference type="ARBA" id="ARBA00022691"/>
    </source>
</evidence>
<evidence type="ECO:0000256" key="2">
    <source>
        <dbReference type="ARBA" id="ARBA00022723"/>
    </source>
</evidence>
<dbReference type="InterPro" id="IPR013785">
    <property type="entry name" value="Aldolase_TIM"/>
</dbReference>
<evidence type="ECO:0000256" key="6">
    <source>
        <dbReference type="ARBA" id="ARBA00049466"/>
    </source>
</evidence>
<dbReference type="Gene3D" id="3.20.20.70">
    <property type="entry name" value="Aldolase class I"/>
    <property type="match status" value="1"/>
</dbReference>
<gene>
    <name evidence="8" type="ORF">NDES1114_LOCUS17717</name>
</gene>
<evidence type="ECO:0000256" key="4">
    <source>
        <dbReference type="ARBA" id="ARBA00023014"/>
    </source>
</evidence>
<evidence type="ECO:0000256" key="5">
    <source>
        <dbReference type="ARBA" id="ARBA00023128"/>
    </source>
</evidence>
<dbReference type="InterPro" id="IPR013917">
    <property type="entry name" value="tRNA_wybutosine-synth"/>
</dbReference>
<dbReference type="GO" id="GO:0005737">
    <property type="term" value="C:cytoplasm"/>
    <property type="evidence" value="ECO:0007669"/>
    <property type="project" value="UniProtKB-ARBA"/>
</dbReference>
<dbReference type="InterPro" id="IPR007197">
    <property type="entry name" value="rSAM"/>
</dbReference>
<keyword evidence="5" id="KW-0496">Mitochondrion</keyword>
<dbReference type="GO" id="GO:0031591">
    <property type="term" value="P:wybutosine biosynthetic process"/>
    <property type="evidence" value="ECO:0007669"/>
    <property type="project" value="TreeGrafter"/>
</dbReference>
<proteinExistence type="predicted"/>
<comment type="catalytic activity">
    <reaction evidence="6">
        <text>N(1)-methylguanosine(37) in tRNA(Phe) + pyruvate + S-adenosyl-L-methionine = 4-demethylwyosine(37) in tRNA(Phe) + 5'-deoxyadenosine + L-methionine + CO2 + H2O</text>
        <dbReference type="Rhea" id="RHEA:36347"/>
        <dbReference type="Rhea" id="RHEA-COMP:10164"/>
        <dbReference type="Rhea" id="RHEA-COMP:10165"/>
        <dbReference type="ChEBI" id="CHEBI:15361"/>
        <dbReference type="ChEBI" id="CHEBI:15377"/>
        <dbReference type="ChEBI" id="CHEBI:16526"/>
        <dbReference type="ChEBI" id="CHEBI:17319"/>
        <dbReference type="ChEBI" id="CHEBI:57844"/>
        <dbReference type="ChEBI" id="CHEBI:59789"/>
        <dbReference type="ChEBI" id="CHEBI:64315"/>
        <dbReference type="ChEBI" id="CHEBI:73542"/>
        <dbReference type="EC" id="4.1.3.44"/>
    </reaction>
</comment>
<dbReference type="PROSITE" id="PS51918">
    <property type="entry name" value="RADICAL_SAM"/>
    <property type="match status" value="1"/>
</dbReference>
<dbReference type="SFLD" id="SFLDF00284">
    <property type="entry name" value="tRNA_wybutosine-synthesizing"/>
    <property type="match status" value="1"/>
</dbReference>
<dbReference type="AlphaFoldDB" id="A0A7S1M4F6"/>
<evidence type="ECO:0000256" key="3">
    <source>
        <dbReference type="ARBA" id="ARBA00023004"/>
    </source>
</evidence>
<keyword evidence="1" id="KW-0949">S-adenosyl-L-methionine</keyword>
<dbReference type="InterPro" id="IPR058240">
    <property type="entry name" value="rSAM_sf"/>
</dbReference>
<dbReference type="SFLD" id="SFLDS00029">
    <property type="entry name" value="Radical_SAM"/>
    <property type="match status" value="1"/>
</dbReference>
<dbReference type="SUPFAM" id="SSF102114">
    <property type="entry name" value="Radical SAM enzymes"/>
    <property type="match status" value="1"/>
</dbReference>
<feature type="domain" description="Radical SAM core" evidence="7">
    <location>
        <begin position="94"/>
        <end position="337"/>
    </location>
</feature>